<evidence type="ECO:0000256" key="5">
    <source>
        <dbReference type="SAM" id="SignalP"/>
    </source>
</evidence>
<evidence type="ECO:0000256" key="3">
    <source>
        <dbReference type="ARBA" id="ARBA00022989"/>
    </source>
</evidence>
<evidence type="ECO:0000256" key="2">
    <source>
        <dbReference type="ARBA" id="ARBA00022692"/>
    </source>
</evidence>
<dbReference type="GO" id="GO:0016020">
    <property type="term" value="C:membrane"/>
    <property type="evidence" value="ECO:0007669"/>
    <property type="project" value="UniProtKB-SubCell"/>
</dbReference>
<dbReference type="AlphaFoldDB" id="A0A8G2CIV8"/>
<dbReference type="NCBIfam" id="TIGR01352">
    <property type="entry name" value="tonB_Cterm"/>
    <property type="match status" value="1"/>
</dbReference>
<gene>
    <name evidence="6" type="ORF">SAMN05421828_10441</name>
</gene>
<feature type="signal peptide" evidence="5">
    <location>
        <begin position="1"/>
        <end position="25"/>
    </location>
</feature>
<keyword evidence="4" id="KW-0472">Membrane</keyword>
<dbReference type="EMBL" id="FTNE01000004">
    <property type="protein sequence ID" value="SIQ37776.1"/>
    <property type="molecule type" value="Genomic_DNA"/>
</dbReference>
<keyword evidence="7" id="KW-1185">Reference proteome</keyword>
<dbReference type="SUPFAM" id="SSF74653">
    <property type="entry name" value="TolA/TonB C-terminal domain"/>
    <property type="match status" value="1"/>
</dbReference>
<evidence type="ECO:0000256" key="1">
    <source>
        <dbReference type="ARBA" id="ARBA00004167"/>
    </source>
</evidence>
<evidence type="ECO:0000256" key="4">
    <source>
        <dbReference type="ARBA" id="ARBA00023136"/>
    </source>
</evidence>
<dbReference type="Proteomes" id="UP000186308">
    <property type="component" value="Unassembled WGS sequence"/>
</dbReference>
<protein>
    <submittedName>
        <fullName evidence="6">TonB family C-terminal domain-containing protein</fullName>
    </submittedName>
</protein>
<dbReference type="InterPro" id="IPR006260">
    <property type="entry name" value="TonB/TolA_C"/>
</dbReference>
<sequence>MKIIRLPCVGIAVALALAGASCAVAGAVTGVERAYVMAARGSLSNQIHAIEYIHRAALARDLGGQTAHIMVEFRVQRSGVVTATSLYRSSGSKQFDAHILHWAMAVHFPPFPAAMAQPFQVFGLPLTFTPDR</sequence>
<evidence type="ECO:0000313" key="6">
    <source>
        <dbReference type="EMBL" id="SIQ37776.1"/>
    </source>
</evidence>
<evidence type="ECO:0000313" key="7">
    <source>
        <dbReference type="Proteomes" id="UP000186308"/>
    </source>
</evidence>
<dbReference type="Gene3D" id="3.30.1150.10">
    <property type="match status" value="1"/>
</dbReference>
<dbReference type="Pfam" id="PF13103">
    <property type="entry name" value="TonB_2"/>
    <property type="match status" value="1"/>
</dbReference>
<organism evidence="6 7">
    <name type="scientific">Acidiphilium rubrum</name>
    <dbReference type="NCBI Taxonomy" id="526"/>
    <lineage>
        <taxon>Bacteria</taxon>
        <taxon>Pseudomonadati</taxon>
        <taxon>Pseudomonadota</taxon>
        <taxon>Alphaproteobacteria</taxon>
        <taxon>Acetobacterales</taxon>
        <taxon>Acidocellaceae</taxon>
        <taxon>Acidiphilium</taxon>
    </lineage>
</organism>
<keyword evidence="5" id="KW-0732">Signal</keyword>
<dbReference type="PROSITE" id="PS51257">
    <property type="entry name" value="PROKAR_LIPOPROTEIN"/>
    <property type="match status" value="1"/>
</dbReference>
<name>A0A8G2CIV8_ACIRU</name>
<keyword evidence="3" id="KW-1133">Transmembrane helix</keyword>
<reference evidence="6 7" key="1">
    <citation type="submission" date="2017-01" db="EMBL/GenBank/DDBJ databases">
        <authorList>
            <person name="Varghese N."/>
            <person name="Submissions S."/>
        </authorList>
    </citation>
    <scope>NUCLEOTIDE SEQUENCE [LARGE SCALE GENOMIC DNA]</scope>
    <source>
        <strain evidence="6 7">ATCC 35905</strain>
    </source>
</reference>
<proteinExistence type="predicted"/>
<keyword evidence="2" id="KW-0812">Transmembrane</keyword>
<feature type="chain" id="PRO_5034603561" evidence="5">
    <location>
        <begin position="26"/>
        <end position="132"/>
    </location>
</feature>
<comment type="caution">
    <text evidence="6">The sequence shown here is derived from an EMBL/GenBank/DDBJ whole genome shotgun (WGS) entry which is preliminary data.</text>
</comment>
<accession>A0A8G2CIV8</accession>
<comment type="subcellular location">
    <subcellularLocation>
        <location evidence="1">Membrane</location>
        <topology evidence="1">Single-pass membrane protein</topology>
    </subcellularLocation>
</comment>